<evidence type="ECO:0000313" key="2">
    <source>
        <dbReference type="EMBL" id="EDR11343.1"/>
    </source>
</evidence>
<dbReference type="HOGENOM" id="CLU_1859990_0_0_1"/>
<feature type="transmembrane region" description="Helical" evidence="1">
    <location>
        <begin position="55"/>
        <end position="75"/>
    </location>
</feature>
<dbReference type="GeneID" id="6074017"/>
<dbReference type="InParanoid" id="B0D3X3"/>
<proteinExistence type="predicted"/>
<keyword evidence="1" id="KW-1133">Transmembrane helix</keyword>
<dbReference type="EMBL" id="DS547096">
    <property type="protein sequence ID" value="EDR11343.1"/>
    <property type="molecule type" value="Genomic_DNA"/>
</dbReference>
<dbReference type="AlphaFoldDB" id="B0D3X3"/>
<dbReference type="Proteomes" id="UP000001194">
    <property type="component" value="Unassembled WGS sequence"/>
</dbReference>
<evidence type="ECO:0000313" key="3">
    <source>
        <dbReference type="Proteomes" id="UP000001194"/>
    </source>
</evidence>
<dbReference type="OrthoDB" id="2524788at2759"/>
<feature type="transmembrane region" description="Helical" evidence="1">
    <location>
        <begin position="95"/>
        <end position="114"/>
    </location>
</feature>
<sequence>MSTISLDDVHAADTNYLVREAMTTGYQFFSLITPPAYVAFVIARRGRAAFSINRLLRATWVGGLSGTLGFGGGAYLRYAYSSAESTRVTRIETAYNVLVVFAFAVISALSSFFLKPAIIRRHDHATIGSILMAVLTPALLWRRASIVNC</sequence>
<name>B0D3X3_LACBS</name>
<dbReference type="KEGG" id="lbc:LACBIDRAFT_316089"/>
<protein>
    <submittedName>
        <fullName evidence="2">Predicted protein</fullName>
    </submittedName>
</protein>
<accession>B0D3X3</accession>
<evidence type="ECO:0000256" key="1">
    <source>
        <dbReference type="SAM" id="Phobius"/>
    </source>
</evidence>
<feature type="transmembrane region" description="Helical" evidence="1">
    <location>
        <begin position="25"/>
        <end position="43"/>
    </location>
</feature>
<keyword evidence="1" id="KW-0812">Transmembrane</keyword>
<reference evidence="2 3" key="1">
    <citation type="journal article" date="2008" name="Nature">
        <title>The genome of Laccaria bicolor provides insights into mycorrhizal symbiosis.</title>
        <authorList>
            <person name="Martin F."/>
            <person name="Aerts A."/>
            <person name="Ahren D."/>
            <person name="Brun A."/>
            <person name="Danchin E.G.J."/>
            <person name="Duchaussoy F."/>
            <person name="Gibon J."/>
            <person name="Kohler A."/>
            <person name="Lindquist E."/>
            <person name="Pereda V."/>
            <person name="Salamov A."/>
            <person name="Shapiro H.J."/>
            <person name="Wuyts J."/>
            <person name="Blaudez D."/>
            <person name="Buee M."/>
            <person name="Brokstein P."/>
            <person name="Canbaeck B."/>
            <person name="Cohen D."/>
            <person name="Courty P.E."/>
            <person name="Coutinho P.M."/>
            <person name="Delaruelle C."/>
            <person name="Detter J.C."/>
            <person name="Deveau A."/>
            <person name="DiFazio S."/>
            <person name="Duplessis S."/>
            <person name="Fraissinet-Tachet L."/>
            <person name="Lucic E."/>
            <person name="Frey-Klett P."/>
            <person name="Fourrey C."/>
            <person name="Feussner I."/>
            <person name="Gay G."/>
            <person name="Grimwood J."/>
            <person name="Hoegger P.J."/>
            <person name="Jain P."/>
            <person name="Kilaru S."/>
            <person name="Labbe J."/>
            <person name="Lin Y.C."/>
            <person name="Legue V."/>
            <person name="Le Tacon F."/>
            <person name="Marmeisse R."/>
            <person name="Melayah D."/>
            <person name="Montanini B."/>
            <person name="Muratet M."/>
            <person name="Nehls U."/>
            <person name="Niculita-Hirzel H."/>
            <person name="Oudot-Le Secq M.P."/>
            <person name="Peter M."/>
            <person name="Quesneville H."/>
            <person name="Rajashekar B."/>
            <person name="Reich M."/>
            <person name="Rouhier N."/>
            <person name="Schmutz J."/>
            <person name="Yin T."/>
            <person name="Chalot M."/>
            <person name="Henrissat B."/>
            <person name="Kuees U."/>
            <person name="Lucas S."/>
            <person name="Van de Peer Y."/>
            <person name="Podila G.K."/>
            <person name="Polle A."/>
            <person name="Pukkila P.J."/>
            <person name="Richardson P.M."/>
            <person name="Rouze P."/>
            <person name="Sanders I.R."/>
            <person name="Stajich J.E."/>
            <person name="Tunlid A."/>
            <person name="Tuskan G."/>
            <person name="Grigoriev I.V."/>
        </authorList>
    </citation>
    <scope>NUCLEOTIDE SEQUENCE [LARGE SCALE GENOMIC DNA]</scope>
    <source>
        <strain evidence="3">S238N-H82 / ATCC MYA-4686</strain>
    </source>
</reference>
<gene>
    <name evidence="2" type="ORF">LACBIDRAFT_316089</name>
</gene>
<dbReference type="RefSeq" id="XP_001878644.1">
    <property type="nucleotide sequence ID" value="XM_001878609.1"/>
</dbReference>
<feature type="transmembrane region" description="Helical" evidence="1">
    <location>
        <begin position="126"/>
        <end position="144"/>
    </location>
</feature>
<organism evidence="3">
    <name type="scientific">Laccaria bicolor (strain S238N-H82 / ATCC MYA-4686)</name>
    <name type="common">Bicoloured deceiver</name>
    <name type="synonym">Laccaria laccata var. bicolor</name>
    <dbReference type="NCBI Taxonomy" id="486041"/>
    <lineage>
        <taxon>Eukaryota</taxon>
        <taxon>Fungi</taxon>
        <taxon>Dikarya</taxon>
        <taxon>Basidiomycota</taxon>
        <taxon>Agaricomycotina</taxon>
        <taxon>Agaricomycetes</taxon>
        <taxon>Agaricomycetidae</taxon>
        <taxon>Agaricales</taxon>
        <taxon>Agaricineae</taxon>
        <taxon>Hydnangiaceae</taxon>
        <taxon>Laccaria</taxon>
    </lineage>
</organism>
<keyword evidence="3" id="KW-1185">Reference proteome</keyword>
<keyword evidence="1" id="KW-0472">Membrane</keyword>